<protein>
    <submittedName>
        <fullName evidence="1">DUF3079 domain-containing protein</fullName>
    </submittedName>
</protein>
<keyword evidence="2" id="KW-1185">Reference proteome</keyword>
<organism evidence="1 2">
    <name type="scientific">Comamonas jiangduensis</name>
    <dbReference type="NCBI Taxonomy" id="1194168"/>
    <lineage>
        <taxon>Bacteria</taxon>
        <taxon>Pseudomonadati</taxon>
        <taxon>Pseudomonadota</taxon>
        <taxon>Betaproteobacteria</taxon>
        <taxon>Burkholderiales</taxon>
        <taxon>Comamonadaceae</taxon>
        <taxon>Comamonas</taxon>
    </lineage>
</organism>
<reference evidence="1 2" key="1">
    <citation type="submission" date="2024-08" db="EMBL/GenBank/DDBJ databases">
        <authorList>
            <person name="Feng Z."/>
            <person name="Ronholm J."/>
        </authorList>
    </citation>
    <scope>NUCLEOTIDE SEQUENCE [LARGE SCALE GENOMIC DNA]</scope>
    <source>
        <strain evidence="1 2">4-AB0-8</strain>
    </source>
</reference>
<evidence type="ECO:0000313" key="1">
    <source>
        <dbReference type="EMBL" id="MEZ2739327.1"/>
    </source>
</evidence>
<name>A0ABV4IC34_9BURK</name>
<sequence>MAKKFPIAPAHPERLCWGCDLYCPADDLRCGNGSDRTPHPCEFWGDDWEQMLEGTSCEAVATAATKAQTPPHNL</sequence>
<dbReference type="InterPro" id="IPR021430">
    <property type="entry name" value="DUF3079"/>
</dbReference>
<dbReference type="Proteomes" id="UP001567350">
    <property type="component" value="Unassembled WGS sequence"/>
</dbReference>
<proteinExistence type="predicted"/>
<dbReference type="Pfam" id="PF11278">
    <property type="entry name" value="DUF3079"/>
    <property type="match status" value="1"/>
</dbReference>
<evidence type="ECO:0000313" key="2">
    <source>
        <dbReference type="Proteomes" id="UP001567350"/>
    </source>
</evidence>
<accession>A0ABV4IC34</accession>
<dbReference type="RefSeq" id="WP_370891843.1">
    <property type="nucleotide sequence ID" value="NZ_JBGJLR010000006.1"/>
</dbReference>
<gene>
    <name evidence="1" type="ORF">ACBP88_07595</name>
</gene>
<comment type="caution">
    <text evidence="1">The sequence shown here is derived from an EMBL/GenBank/DDBJ whole genome shotgun (WGS) entry which is preliminary data.</text>
</comment>
<dbReference type="EMBL" id="JBGJLR010000006">
    <property type="protein sequence ID" value="MEZ2739327.1"/>
    <property type="molecule type" value="Genomic_DNA"/>
</dbReference>